<evidence type="ECO:0000256" key="1">
    <source>
        <dbReference type="SAM" id="SignalP"/>
    </source>
</evidence>
<organism evidence="2 3">
    <name type="scientific">Babesia ovata</name>
    <dbReference type="NCBI Taxonomy" id="189622"/>
    <lineage>
        <taxon>Eukaryota</taxon>
        <taxon>Sar</taxon>
        <taxon>Alveolata</taxon>
        <taxon>Apicomplexa</taxon>
        <taxon>Aconoidasida</taxon>
        <taxon>Piroplasmida</taxon>
        <taxon>Babesiidae</taxon>
        <taxon>Babesia</taxon>
    </lineage>
</organism>
<evidence type="ECO:0000313" key="2">
    <source>
        <dbReference type="EMBL" id="GBE62235.1"/>
    </source>
</evidence>
<feature type="signal peptide" evidence="1">
    <location>
        <begin position="1"/>
        <end position="26"/>
    </location>
</feature>
<gene>
    <name evidence="2" type="ORF">BOVATA_037280</name>
</gene>
<keyword evidence="3" id="KW-1185">Reference proteome</keyword>
<proteinExistence type="predicted"/>
<dbReference type="AlphaFoldDB" id="A0A2H6KGW7"/>
<protein>
    <submittedName>
        <fullName evidence="2">Type VI secretion protein, putative</fullName>
    </submittedName>
</protein>
<name>A0A2H6KGW7_9APIC</name>
<dbReference type="EMBL" id="BDSA01000004">
    <property type="protein sequence ID" value="GBE62235.1"/>
    <property type="molecule type" value="Genomic_DNA"/>
</dbReference>
<evidence type="ECO:0000313" key="3">
    <source>
        <dbReference type="Proteomes" id="UP000236319"/>
    </source>
</evidence>
<dbReference type="RefSeq" id="XP_028868478.1">
    <property type="nucleotide sequence ID" value="XM_029012645.1"/>
</dbReference>
<dbReference type="VEuPathDB" id="PiroplasmaDB:BOVATA_037280"/>
<dbReference type="GeneID" id="39876005"/>
<sequence>MRSGSGYFACMVLVAVLSKITEHTAAMRVEDEQFKRNAQREDAEAISVGDVPTFFLLANLAAGEPYSTHIFNVPVEV</sequence>
<reference evidence="2 3" key="1">
    <citation type="journal article" date="2017" name="BMC Genomics">
        <title>Whole-genome assembly of Babesia ovata and comparative genomics between closely related pathogens.</title>
        <authorList>
            <person name="Yamagishi J."/>
            <person name="Asada M."/>
            <person name="Hakimi H."/>
            <person name="Tanaka T.Q."/>
            <person name="Sugimoto C."/>
            <person name="Kawazu S."/>
        </authorList>
    </citation>
    <scope>NUCLEOTIDE SEQUENCE [LARGE SCALE GENOMIC DNA]</scope>
    <source>
        <strain evidence="2 3">Miyake</strain>
    </source>
</reference>
<keyword evidence="1" id="KW-0732">Signal</keyword>
<feature type="chain" id="PRO_5014166407" evidence="1">
    <location>
        <begin position="27"/>
        <end position="77"/>
    </location>
</feature>
<comment type="caution">
    <text evidence="2">The sequence shown here is derived from an EMBL/GenBank/DDBJ whole genome shotgun (WGS) entry which is preliminary data.</text>
</comment>
<accession>A0A2H6KGW7</accession>
<dbReference type="Proteomes" id="UP000236319">
    <property type="component" value="Unassembled WGS sequence"/>
</dbReference>